<dbReference type="SUPFAM" id="SSF81653">
    <property type="entry name" value="Calcium ATPase, transduction domain A"/>
    <property type="match status" value="1"/>
</dbReference>
<protein>
    <recommendedName>
        <fullName evidence="2">P-type Cu(+) transporter</fullName>
        <ecNumber evidence="2">7.2.2.8</ecNumber>
    </recommendedName>
</protein>
<comment type="subcellular location">
    <subcellularLocation>
        <location evidence="1">Endomembrane system</location>
        <topology evidence="1">Multi-pass membrane protein</topology>
    </subcellularLocation>
</comment>
<reference evidence="17 18" key="1">
    <citation type="journal article" date="2016" name="Nat. Commun.">
        <title>Thousands of microbial genomes shed light on interconnected biogeochemical processes in an aquifer system.</title>
        <authorList>
            <person name="Anantharaman K."/>
            <person name="Brown C.T."/>
            <person name="Hug L.A."/>
            <person name="Sharon I."/>
            <person name="Castelle C.J."/>
            <person name="Probst A.J."/>
            <person name="Thomas B.C."/>
            <person name="Singh A."/>
            <person name="Wilkins M.J."/>
            <person name="Karaoz U."/>
            <person name="Brodie E.L."/>
            <person name="Williams K.H."/>
            <person name="Hubbard S.S."/>
            <person name="Banfield J.F."/>
        </authorList>
    </citation>
    <scope>NUCLEOTIDE SEQUENCE [LARGE SCALE GENOMIC DNA]</scope>
</reference>
<feature type="transmembrane region" description="Helical" evidence="15">
    <location>
        <begin position="744"/>
        <end position="764"/>
    </location>
</feature>
<evidence type="ECO:0000256" key="6">
    <source>
        <dbReference type="ARBA" id="ARBA00022741"/>
    </source>
</evidence>
<dbReference type="Pfam" id="PF00689">
    <property type="entry name" value="Cation_ATPase_C"/>
    <property type="match status" value="1"/>
</dbReference>
<dbReference type="InterPro" id="IPR018303">
    <property type="entry name" value="ATPase_P-typ_P_site"/>
</dbReference>
<dbReference type="InterPro" id="IPR023299">
    <property type="entry name" value="ATPase_P-typ_cyto_dom_N"/>
</dbReference>
<dbReference type="InterPro" id="IPR001757">
    <property type="entry name" value="P_typ_ATPase"/>
</dbReference>
<keyword evidence="9" id="KW-1278">Translocase</keyword>
<dbReference type="GO" id="GO:0005524">
    <property type="term" value="F:ATP binding"/>
    <property type="evidence" value="ECO:0007669"/>
    <property type="project" value="UniProtKB-KW"/>
</dbReference>
<dbReference type="SUPFAM" id="SSF56784">
    <property type="entry name" value="HAD-like"/>
    <property type="match status" value="1"/>
</dbReference>
<feature type="transmembrane region" description="Helical" evidence="15">
    <location>
        <begin position="38"/>
        <end position="56"/>
    </location>
</feature>
<feature type="transmembrane region" description="Helical" evidence="15">
    <location>
        <begin position="62"/>
        <end position="78"/>
    </location>
</feature>
<dbReference type="Gene3D" id="3.40.1110.10">
    <property type="entry name" value="Calcium-transporting ATPase, cytoplasmic domain N"/>
    <property type="match status" value="2"/>
</dbReference>
<feature type="transmembrane region" description="Helical" evidence="15">
    <location>
        <begin position="247"/>
        <end position="270"/>
    </location>
</feature>
<dbReference type="Pfam" id="PF13246">
    <property type="entry name" value="Cation_ATPase"/>
    <property type="match status" value="1"/>
</dbReference>
<feature type="domain" description="Cation-transporting P-type ATPase N-terminal" evidence="16">
    <location>
        <begin position="1"/>
        <end position="58"/>
    </location>
</feature>
<feature type="transmembrane region" description="Helical" evidence="15">
    <location>
        <begin position="216"/>
        <end position="235"/>
    </location>
</feature>
<keyword evidence="13 15" id="KW-0472">Membrane</keyword>
<dbReference type="GO" id="GO:0016887">
    <property type="term" value="F:ATP hydrolysis activity"/>
    <property type="evidence" value="ECO:0007669"/>
    <property type="project" value="InterPro"/>
</dbReference>
<dbReference type="InterPro" id="IPR059000">
    <property type="entry name" value="ATPase_P-type_domA"/>
</dbReference>
<dbReference type="SFLD" id="SFLDG00002">
    <property type="entry name" value="C1.7:_P-type_atpase_like"/>
    <property type="match status" value="1"/>
</dbReference>
<dbReference type="PRINTS" id="PR00120">
    <property type="entry name" value="HATPASE"/>
</dbReference>
<dbReference type="Proteomes" id="UP000178859">
    <property type="component" value="Unassembled WGS sequence"/>
</dbReference>
<dbReference type="InterPro" id="IPR006068">
    <property type="entry name" value="ATPase_P-typ_cation-transptr_C"/>
</dbReference>
<proteinExistence type="predicted"/>
<sequence>MNIGLTSQEVLEALKKYGLNRLPQKSGISVVRIFFRQIQNPFSILLFGAVVLSALVGDLLDVFLITGILVLNIILGFWQEYKASKEMEALKKFEVLFVRVLRDGKQVKIASTEIVPGDVVILESGDKVPADGKLLESYSLQVNEAVLTGESLPTVKSIKQDENLVFFGTTIVSGRAKILITETGIKTKFGTIAQDLIQIEDEQTPLEKSLAGLSRWIGIAAISIAAVIFVLRVLQGFEVAQVLLGSIALMVAIVPEGLPAVLTLVLALGVRKMYQKKALVRKMIAVESLGAATVIVTDKTGTLTKNEMKVKEVSAGERREEELLQCAVFCNSASLVLKMDGGSFDILGDSTEGALLLWAKEKGLDVDLMRAEGKLIEEIPFNLQSRKMTVVWQDTTQKATFTKGAPEILITESSLSEKEKEKWDLKYKEMAKKGLRVLAFSKDNEFLGLIGIADEVRPEVKDAIGITKQAGIKVVMVTGDNELTAKAIGEELGFLKEGDEILTGAQLEEISDENLQKRIGKVRIFARINPQEKLRIVRTFQAIGEIVAVTGDGVNDVLALKQAEVGVSMGKIGTDVSKEASDIILLDDNFATLVTAIEQGRLIYSNILKVVKFLLTGNLSETLLIGLAVVLGFPTPLLPTHILWINFVTDGLPALSLGFDNPTDHIMKAPPRVNSTLLDSSMLRYVVPVGGIIAFFCLGVFYYFLNNFGLETARSIVFTVMVVSQMILPFFIRRHHSILSNKKLFASVVFVLVMQFLILTYPPLKSLFKI</sequence>
<evidence type="ECO:0000313" key="17">
    <source>
        <dbReference type="EMBL" id="OGE65079.1"/>
    </source>
</evidence>
<dbReference type="GO" id="GO:0012505">
    <property type="term" value="C:endomembrane system"/>
    <property type="evidence" value="ECO:0007669"/>
    <property type="project" value="UniProtKB-SubCell"/>
</dbReference>
<evidence type="ECO:0000256" key="10">
    <source>
        <dbReference type="ARBA" id="ARBA00022989"/>
    </source>
</evidence>
<dbReference type="AlphaFoldDB" id="A0A1F5MIC6"/>
<dbReference type="PROSITE" id="PS00154">
    <property type="entry name" value="ATPASE_E1_E2"/>
    <property type="match status" value="1"/>
</dbReference>
<evidence type="ECO:0000256" key="3">
    <source>
        <dbReference type="ARBA" id="ARBA00022448"/>
    </source>
</evidence>
<comment type="caution">
    <text evidence="17">The sequence shown here is derived from an EMBL/GenBank/DDBJ whole genome shotgun (WGS) entry which is preliminary data.</text>
</comment>
<evidence type="ECO:0000313" key="18">
    <source>
        <dbReference type="Proteomes" id="UP000178859"/>
    </source>
</evidence>
<evidence type="ECO:0000256" key="11">
    <source>
        <dbReference type="ARBA" id="ARBA00023008"/>
    </source>
</evidence>
<dbReference type="SMART" id="SM00831">
    <property type="entry name" value="Cation_ATPase_N"/>
    <property type="match status" value="1"/>
</dbReference>
<dbReference type="PRINTS" id="PR00119">
    <property type="entry name" value="CATATPASE"/>
</dbReference>
<evidence type="ECO:0000256" key="12">
    <source>
        <dbReference type="ARBA" id="ARBA00023065"/>
    </source>
</evidence>
<evidence type="ECO:0000256" key="1">
    <source>
        <dbReference type="ARBA" id="ARBA00004127"/>
    </source>
</evidence>
<dbReference type="EC" id="7.2.2.8" evidence="2"/>
<keyword evidence="5" id="KW-0479">Metal-binding</keyword>
<dbReference type="Gene3D" id="1.20.1110.10">
    <property type="entry name" value="Calcium-transporting ATPase, transmembrane domain"/>
    <property type="match status" value="2"/>
</dbReference>
<dbReference type="GO" id="GO:0046872">
    <property type="term" value="F:metal ion binding"/>
    <property type="evidence" value="ECO:0007669"/>
    <property type="project" value="UniProtKB-KW"/>
</dbReference>
<dbReference type="GO" id="GO:0016020">
    <property type="term" value="C:membrane"/>
    <property type="evidence" value="ECO:0007669"/>
    <property type="project" value="InterPro"/>
</dbReference>
<dbReference type="InterPro" id="IPR023214">
    <property type="entry name" value="HAD_sf"/>
</dbReference>
<gene>
    <name evidence="17" type="ORF">A3I48_02390</name>
</gene>
<dbReference type="Pfam" id="PF00690">
    <property type="entry name" value="Cation_ATPase_N"/>
    <property type="match status" value="1"/>
</dbReference>
<dbReference type="InterPro" id="IPR004014">
    <property type="entry name" value="ATPase_P-typ_cation-transptr_N"/>
</dbReference>
<dbReference type="NCBIfam" id="TIGR01494">
    <property type="entry name" value="ATPase_P-type"/>
    <property type="match status" value="3"/>
</dbReference>
<keyword evidence="8" id="KW-0067">ATP-binding</keyword>
<feature type="transmembrane region" description="Helical" evidence="15">
    <location>
        <begin position="716"/>
        <end position="732"/>
    </location>
</feature>
<evidence type="ECO:0000256" key="8">
    <source>
        <dbReference type="ARBA" id="ARBA00022840"/>
    </source>
</evidence>
<feature type="transmembrane region" description="Helical" evidence="15">
    <location>
        <begin position="613"/>
        <end position="635"/>
    </location>
</feature>
<evidence type="ECO:0000256" key="9">
    <source>
        <dbReference type="ARBA" id="ARBA00022967"/>
    </source>
</evidence>
<evidence type="ECO:0000259" key="16">
    <source>
        <dbReference type="SMART" id="SM00831"/>
    </source>
</evidence>
<dbReference type="FunFam" id="3.40.50.1000:FF:000144">
    <property type="entry name" value="copper-transporting ATPase 1 isoform X2"/>
    <property type="match status" value="1"/>
</dbReference>
<dbReference type="EMBL" id="MFDT01000003">
    <property type="protein sequence ID" value="OGE65079.1"/>
    <property type="molecule type" value="Genomic_DNA"/>
</dbReference>
<keyword evidence="6" id="KW-0547">Nucleotide-binding</keyword>
<dbReference type="SUPFAM" id="SSF81660">
    <property type="entry name" value="Metal cation-transporting ATPase, ATP-binding domain N"/>
    <property type="match status" value="1"/>
</dbReference>
<evidence type="ECO:0000256" key="13">
    <source>
        <dbReference type="ARBA" id="ARBA00023136"/>
    </source>
</evidence>
<dbReference type="Pfam" id="PF00122">
    <property type="entry name" value="E1-E2_ATPase"/>
    <property type="match status" value="1"/>
</dbReference>
<name>A0A1F5MIC6_9BACT</name>
<evidence type="ECO:0000256" key="14">
    <source>
        <dbReference type="ARBA" id="ARBA00049289"/>
    </source>
</evidence>
<evidence type="ECO:0000256" key="7">
    <source>
        <dbReference type="ARBA" id="ARBA00022796"/>
    </source>
</evidence>
<dbReference type="InterPro" id="IPR023298">
    <property type="entry name" value="ATPase_P-typ_TM_dom_sf"/>
</dbReference>
<evidence type="ECO:0000256" key="15">
    <source>
        <dbReference type="SAM" id="Phobius"/>
    </source>
</evidence>
<dbReference type="SFLD" id="SFLDS00003">
    <property type="entry name" value="Haloacid_Dehalogenase"/>
    <property type="match status" value="1"/>
</dbReference>
<evidence type="ECO:0000256" key="4">
    <source>
        <dbReference type="ARBA" id="ARBA00022692"/>
    </source>
</evidence>
<dbReference type="GO" id="GO:0140581">
    <property type="term" value="F:P-type monovalent copper transporter activity"/>
    <property type="evidence" value="ECO:0007669"/>
    <property type="project" value="UniProtKB-EC"/>
</dbReference>
<evidence type="ECO:0000256" key="5">
    <source>
        <dbReference type="ARBA" id="ARBA00022723"/>
    </source>
</evidence>
<accession>A0A1F5MIC6</accession>
<comment type="catalytic activity">
    <reaction evidence="14">
        <text>Cu(+)(in) + ATP + H2O = Cu(+)(out) + ADP + phosphate + H(+)</text>
        <dbReference type="Rhea" id="RHEA:25792"/>
        <dbReference type="ChEBI" id="CHEBI:15377"/>
        <dbReference type="ChEBI" id="CHEBI:15378"/>
        <dbReference type="ChEBI" id="CHEBI:30616"/>
        <dbReference type="ChEBI" id="CHEBI:43474"/>
        <dbReference type="ChEBI" id="CHEBI:49552"/>
        <dbReference type="ChEBI" id="CHEBI:456216"/>
        <dbReference type="EC" id="7.2.2.8"/>
    </reaction>
</comment>
<dbReference type="Gene3D" id="3.40.50.1000">
    <property type="entry name" value="HAD superfamily/HAD-like"/>
    <property type="match status" value="2"/>
</dbReference>
<organism evidence="17 18">
    <name type="scientific">Candidatus Daviesbacteria bacterium RIFCSPLOWO2_02_FULL_36_7</name>
    <dbReference type="NCBI Taxonomy" id="1797792"/>
    <lineage>
        <taxon>Bacteria</taxon>
        <taxon>Candidatus Daviesiibacteriota</taxon>
    </lineage>
</organism>
<dbReference type="InterPro" id="IPR036412">
    <property type="entry name" value="HAD-like_sf"/>
</dbReference>
<keyword evidence="3" id="KW-0813">Transport</keyword>
<feature type="transmembrane region" description="Helical" evidence="15">
    <location>
        <begin position="682"/>
        <end position="704"/>
    </location>
</feature>
<dbReference type="PANTHER" id="PTHR42861">
    <property type="entry name" value="CALCIUM-TRANSPORTING ATPASE"/>
    <property type="match status" value="1"/>
</dbReference>
<dbReference type="InterPro" id="IPR044492">
    <property type="entry name" value="P_typ_ATPase_HD_dom"/>
</dbReference>
<keyword evidence="4 15" id="KW-0812">Transmembrane</keyword>
<dbReference type="SFLD" id="SFLDF00027">
    <property type="entry name" value="p-type_atpase"/>
    <property type="match status" value="1"/>
</dbReference>
<keyword evidence="11" id="KW-0186">Copper</keyword>
<keyword evidence="12" id="KW-0406">Ion transport</keyword>
<keyword evidence="10 15" id="KW-1133">Transmembrane helix</keyword>
<evidence type="ECO:0000256" key="2">
    <source>
        <dbReference type="ARBA" id="ARBA00012517"/>
    </source>
</evidence>
<dbReference type="InterPro" id="IPR008250">
    <property type="entry name" value="ATPase_P-typ_transduc_dom_A_sf"/>
</dbReference>
<feature type="transmembrane region" description="Helical" evidence="15">
    <location>
        <begin position="641"/>
        <end position="661"/>
    </location>
</feature>
<dbReference type="Gene3D" id="2.70.150.10">
    <property type="entry name" value="Calcium-transporting ATPase, cytoplasmic transduction domain A"/>
    <property type="match status" value="1"/>
</dbReference>
<dbReference type="SUPFAM" id="SSF81665">
    <property type="entry name" value="Calcium ATPase, transmembrane domain M"/>
    <property type="match status" value="1"/>
</dbReference>
<keyword evidence="7" id="KW-0187">Copper transport</keyword>